<comment type="catalytic activity">
    <reaction evidence="1 7">
        <text>L-glutamate = D-glutamate</text>
        <dbReference type="Rhea" id="RHEA:12813"/>
        <dbReference type="ChEBI" id="CHEBI:29985"/>
        <dbReference type="ChEBI" id="CHEBI:29986"/>
        <dbReference type="EC" id="5.1.1.3"/>
    </reaction>
</comment>
<feature type="binding site" evidence="7">
    <location>
        <begin position="182"/>
        <end position="183"/>
    </location>
    <ligand>
        <name>substrate</name>
    </ligand>
</feature>
<evidence type="ECO:0000256" key="3">
    <source>
        <dbReference type="ARBA" id="ARBA00022960"/>
    </source>
</evidence>
<dbReference type="GO" id="GO:0008881">
    <property type="term" value="F:glutamate racemase activity"/>
    <property type="evidence" value="ECO:0007669"/>
    <property type="project" value="UniProtKB-UniRule"/>
</dbReference>
<evidence type="ECO:0000256" key="4">
    <source>
        <dbReference type="ARBA" id="ARBA00022984"/>
    </source>
</evidence>
<dbReference type="InterPro" id="IPR001920">
    <property type="entry name" value="Asp/Glu_race"/>
</dbReference>
<name>A0A4D6XNU8_9GAMM</name>
<keyword evidence="3 7" id="KW-0133">Cell shape</keyword>
<dbReference type="RefSeq" id="WP_158360821.1">
    <property type="nucleotide sequence ID" value="NZ_CP034897.1"/>
</dbReference>
<dbReference type="InterPro" id="IPR004391">
    <property type="entry name" value="Glu_race"/>
</dbReference>
<evidence type="ECO:0000313" key="8">
    <source>
        <dbReference type="EMBL" id="WAI17750.1"/>
    </source>
</evidence>
<feature type="binding site" evidence="7">
    <location>
        <begin position="37"/>
        <end position="38"/>
    </location>
    <ligand>
        <name>substrate</name>
    </ligand>
</feature>
<dbReference type="AlphaFoldDB" id="A0A4D6XNU8"/>
<proteinExistence type="inferred from homology"/>
<dbReference type="PANTHER" id="PTHR21198:SF2">
    <property type="entry name" value="GLUTAMATE RACEMASE"/>
    <property type="match status" value="1"/>
</dbReference>
<dbReference type="GO" id="GO:0071555">
    <property type="term" value="P:cell wall organization"/>
    <property type="evidence" value="ECO:0007669"/>
    <property type="project" value="UniProtKB-KW"/>
</dbReference>
<dbReference type="InterPro" id="IPR015942">
    <property type="entry name" value="Asp/Glu/hydantoin_racemase"/>
</dbReference>
<dbReference type="GO" id="GO:0008360">
    <property type="term" value="P:regulation of cell shape"/>
    <property type="evidence" value="ECO:0007669"/>
    <property type="project" value="UniProtKB-KW"/>
</dbReference>
<comment type="pathway">
    <text evidence="7">Cell wall biogenesis; peptidoglycan biosynthesis.</text>
</comment>
<gene>
    <name evidence="7 8" type="primary">murI</name>
    <name evidence="8" type="ORF">OWM53_02830</name>
</gene>
<keyword evidence="5 7" id="KW-0413">Isomerase</keyword>
<evidence type="ECO:0000313" key="9">
    <source>
        <dbReference type="Proteomes" id="UP001163441"/>
    </source>
</evidence>
<evidence type="ECO:0000256" key="7">
    <source>
        <dbReference type="HAMAP-Rule" id="MF_00258"/>
    </source>
</evidence>
<accession>A0A4D6XNU8</accession>
<dbReference type="PROSITE" id="PS00923">
    <property type="entry name" value="ASP_GLU_RACEMASE_1"/>
    <property type="match status" value="1"/>
</dbReference>
<evidence type="ECO:0000256" key="5">
    <source>
        <dbReference type="ARBA" id="ARBA00023235"/>
    </source>
</evidence>
<dbReference type="SUPFAM" id="SSF53681">
    <property type="entry name" value="Aspartate/glutamate racemase"/>
    <property type="match status" value="2"/>
</dbReference>
<comment type="similarity">
    <text evidence="7">Belongs to the aspartate/glutamate racemases family.</text>
</comment>
<feature type="binding site" evidence="7">
    <location>
        <begin position="70"/>
        <end position="71"/>
    </location>
    <ligand>
        <name>substrate</name>
    </ligand>
</feature>
<feature type="active site" description="Proton donor/acceptor" evidence="7">
    <location>
        <position position="69"/>
    </location>
</feature>
<evidence type="ECO:0000256" key="6">
    <source>
        <dbReference type="ARBA" id="ARBA00023316"/>
    </source>
</evidence>
<comment type="function">
    <text evidence="7">Provides the (R)-glutamate required for cell wall biosynthesis.</text>
</comment>
<keyword evidence="6 7" id="KW-0961">Cell wall biogenesis/degradation</keyword>
<evidence type="ECO:0000256" key="1">
    <source>
        <dbReference type="ARBA" id="ARBA00001602"/>
    </source>
</evidence>
<dbReference type="NCBIfam" id="TIGR00067">
    <property type="entry name" value="glut_race"/>
    <property type="match status" value="1"/>
</dbReference>
<sequence>MLIFDSGIGGISILENIKKNLPNINYIYLLDNEGFPYGEKKESFIIERSIKIINTIKTIYPIKLVVVACNTASTISLSILKKTFNIPIIGVLPSLDKAIKITKNNKIGFIATKATIQSIYIKKIIYKHIHRKNIKIIATNKLAKIAEKKIRKLSISNLELKKIFNSWITLSVQPDTIYLGCTHFLFLKNEIQNIFYKPINFLDTHESVTEIVKQYFIKNKTKQNIKENIFLYSQYNKELNNLLWVLKKYKFNRIEKINLD</sequence>
<dbReference type="HAMAP" id="MF_00258">
    <property type="entry name" value="Glu_racemase"/>
    <property type="match status" value="1"/>
</dbReference>
<dbReference type="EMBL" id="CP113403">
    <property type="protein sequence ID" value="WAI17750.1"/>
    <property type="molecule type" value="Genomic_DNA"/>
</dbReference>
<dbReference type="InterPro" id="IPR018187">
    <property type="entry name" value="Asp/Glu_racemase_AS_1"/>
</dbReference>
<keyword evidence="4 7" id="KW-0573">Peptidoglycan synthesis</keyword>
<organism evidence="8 9">
    <name type="scientific">Buchnera aphidicola</name>
    <name type="common">Aphis craccivora</name>
    <dbReference type="NCBI Taxonomy" id="466616"/>
    <lineage>
        <taxon>Bacteria</taxon>
        <taxon>Pseudomonadati</taxon>
        <taxon>Pseudomonadota</taxon>
        <taxon>Gammaproteobacteria</taxon>
        <taxon>Enterobacterales</taxon>
        <taxon>Erwiniaceae</taxon>
        <taxon>Buchnera</taxon>
    </lineage>
</organism>
<protein>
    <recommendedName>
        <fullName evidence="2 7">Glutamate racemase</fullName>
        <ecNumber evidence="2 7">5.1.1.3</ecNumber>
    </recommendedName>
</protein>
<dbReference type="OrthoDB" id="9801055at2"/>
<dbReference type="GO" id="GO:0009252">
    <property type="term" value="P:peptidoglycan biosynthetic process"/>
    <property type="evidence" value="ECO:0007669"/>
    <property type="project" value="UniProtKB-UniRule"/>
</dbReference>
<dbReference type="PANTHER" id="PTHR21198">
    <property type="entry name" value="GLUTAMATE RACEMASE"/>
    <property type="match status" value="1"/>
</dbReference>
<dbReference type="Proteomes" id="UP001163441">
    <property type="component" value="Chromosome"/>
</dbReference>
<evidence type="ECO:0000256" key="2">
    <source>
        <dbReference type="ARBA" id="ARBA00013090"/>
    </source>
</evidence>
<dbReference type="Pfam" id="PF01177">
    <property type="entry name" value="Asp_Glu_race"/>
    <property type="match status" value="1"/>
</dbReference>
<dbReference type="Gene3D" id="3.40.50.1860">
    <property type="match status" value="2"/>
</dbReference>
<reference evidence="8" key="1">
    <citation type="submission" date="2022-11" db="EMBL/GenBank/DDBJ databases">
        <title>The whole genome sequencing of pests is an important tool to study the evolution of the plant-insect interaction and insecticide resistance.</title>
        <authorList>
            <person name="Kananovich Y."/>
        </authorList>
    </citation>
    <scope>NUCLEOTIDE SEQUENCE</scope>
    <source>
        <strain evidence="8">BSU_Aph_2016</strain>
    </source>
</reference>
<dbReference type="EC" id="5.1.1.3" evidence="2 7"/>
<feature type="active site" description="Proton donor/acceptor" evidence="7">
    <location>
        <position position="181"/>
    </location>
</feature>
<feature type="binding site" evidence="7">
    <location>
        <begin position="5"/>
        <end position="6"/>
    </location>
    <ligand>
        <name>substrate</name>
    </ligand>
</feature>